<reference evidence="1 2" key="1">
    <citation type="submission" date="2022-11" db="EMBL/GenBank/DDBJ databases">
        <title>Minimal conservation of predation-associated metabolite biosynthetic gene clusters underscores biosynthetic potential of Myxococcota including descriptions for ten novel species: Archangium lansinium sp. nov., Myxococcus landrumus sp. nov., Nannocystis bai.</title>
        <authorList>
            <person name="Ahearne A."/>
            <person name="Stevens C."/>
            <person name="Dowd S."/>
        </authorList>
    </citation>
    <scope>NUCLEOTIDE SEQUENCE [LARGE SCALE GENOMIC DNA]</scope>
    <source>
        <strain evidence="1 2">NCWAL01</strain>
    </source>
</reference>
<evidence type="ECO:0008006" key="3">
    <source>
        <dbReference type="Google" id="ProtNLM"/>
    </source>
</evidence>
<evidence type="ECO:0000313" key="2">
    <source>
        <dbReference type="Proteomes" id="UP001221838"/>
    </source>
</evidence>
<evidence type="ECO:0000313" key="1">
    <source>
        <dbReference type="EMBL" id="MDC0712197.1"/>
    </source>
</evidence>
<keyword evidence="2" id="KW-1185">Reference proteome</keyword>
<accession>A0ABT5DEV4</accession>
<dbReference type="Proteomes" id="UP001221838">
    <property type="component" value="Unassembled WGS sequence"/>
</dbReference>
<sequence>MMARGLSWERCFRGVGLSVALCLMGCGPVLDSAGDEAGAEQGWWEDAIRIPNSLLTRALVFNSMTTNRTAIQYLRTTSLTTLFAPPGIPFIQSQLRDPNAQLVMSYLVGCALPAGQPLPWQDPITGTLRNWTGEAGLCPEWATSSTPSNACLERVSACLLARNNPFGRRVDLSMRGENPSNPNTFSLELQTRPSGYYPGVSSSVASLSACTSTQSGASRNCGWKVDYIGACAPESLVRVGAGGSLSPSCSGAPLGSTSSGQLLLRVCGDIASCDDTAKLNLTDTCSASPAPEGTFTCPPSGYFNVMTAPTISSAQASGTVDVAAAGGYRLSEAEVFPVREGAYYGTIFDAKALAIEIRMDGPHAVAVDVVTNQVLGLASAASVSGSVYRKMYSCYDSNWTNGYAAATYRVCADPSNVEDCAALVMGACRDAAAPAFPGSKCATDDGPMVVGDGDYEGCRSNDNALWMNPVTVFLHAPCDVLGGYKNPTLCQRR</sequence>
<dbReference type="RefSeq" id="WP_272142273.1">
    <property type="nucleotide sequence ID" value="NZ_JAQNDM010000002.1"/>
</dbReference>
<proteinExistence type="predicted"/>
<dbReference type="EMBL" id="JAQNDM010000002">
    <property type="protein sequence ID" value="MDC0712197.1"/>
    <property type="molecule type" value="Genomic_DNA"/>
</dbReference>
<organism evidence="1 2">
    <name type="scientific">Stigmatella ashevillensis</name>
    <dbReference type="NCBI Taxonomy" id="2995309"/>
    <lineage>
        <taxon>Bacteria</taxon>
        <taxon>Pseudomonadati</taxon>
        <taxon>Myxococcota</taxon>
        <taxon>Myxococcia</taxon>
        <taxon>Myxococcales</taxon>
        <taxon>Cystobacterineae</taxon>
        <taxon>Archangiaceae</taxon>
        <taxon>Stigmatella</taxon>
    </lineage>
</organism>
<comment type="caution">
    <text evidence="1">The sequence shown here is derived from an EMBL/GenBank/DDBJ whole genome shotgun (WGS) entry which is preliminary data.</text>
</comment>
<protein>
    <recommendedName>
        <fullName evidence="3">Lipoprotein</fullName>
    </recommendedName>
</protein>
<name>A0ABT5DEV4_9BACT</name>
<gene>
    <name evidence="1" type="ORF">POL68_27265</name>
</gene>